<dbReference type="EMBL" id="CALOZG010000005">
    <property type="protein sequence ID" value="CAH4028770.1"/>
    <property type="molecule type" value="Genomic_DNA"/>
</dbReference>
<dbReference type="FunFam" id="3.40.50.300:FF:000079">
    <property type="entry name" value="probable ATP-dependent RNA helicase DDX17"/>
    <property type="match status" value="1"/>
</dbReference>
<dbReference type="PROSITE" id="PS00039">
    <property type="entry name" value="DEAD_ATP_HELICASE"/>
    <property type="match status" value="1"/>
</dbReference>
<keyword evidence="12" id="KW-1185">Reference proteome</keyword>
<dbReference type="InterPro" id="IPR001650">
    <property type="entry name" value="Helicase_C-like"/>
</dbReference>
<dbReference type="Proteomes" id="UP001152562">
    <property type="component" value="Unassembled WGS sequence"/>
</dbReference>
<evidence type="ECO:0000313" key="11">
    <source>
        <dbReference type="EMBL" id="CAH4028770.1"/>
    </source>
</evidence>
<keyword evidence="3 7" id="KW-0378">Hydrolase</keyword>
<dbReference type="CDD" id="cd18787">
    <property type="entry name" value="SF2_C_DEAD"/>
    <property type="match status" value="1"/>
</dbReference>
<comment type="catalytic activity">
    <reaction evidence="6">
        <text>ATP + H2O = ADP + phosphate + H(+)</text>
        <dbReference type="Rhea" id="RHEA:13065"/>
        <dbReference type="ChEBI" id="CHEBI:15377"/>
        <dbReference type="ChEBI" id="CHEBI:15378"/>
        <dbReference type="ChEBI" id="CHEBI:30616"/>
        <dbReference type="ChEBI" id="CHEBI:43474"/>
        <dbReference type="ChEBI" id="CHEBI:456216"/>
        <dbReference type="EC" id="3.6.4.13"/>
    </reaction>
</comment>
<comment type="caution">
    <text evidence="11">The sequence shown here is derived from an EMBL/GenBank/DDBJ whole genome shotgun (WGS) entry which is preliminary data.</text>
</comment>
<dbReference type="GO" id="GO:0016787">
    <property type="term" value="F:hydrolase activity"/>
    <property type="evidence" value="ECO:0007669"/>
    <property type="project" value="UniProtKB-KW"/>
</dbReference>
<dbReference type="GO" id="GO:0031047">
    <property type="term" value="P:regulatory ncRNA-mediated gene silencing"/>
    <property type="evidence" value="ECO:0007669"/>
    <property type="project" value="UniProtKB-ARBA"/>
</dbReference>
<dbReference type="Pfam" id="PF00270">
    <property type="entry name" value="DEAD"/>
    <property type="match status" value="1"/>
</dbReference>
<evidence type="ECO:0000259" key="10">
    <source>
        <dbReference type="PROSITE" id="PS51194"/>
    </source>
</evidence>
<reference evidence="11" key="1">
    <citation type="submission" date="2022-05" db="EMBL/GenBank/DDBJ databases">
        <authorList>
            <person name="Okamura Y."/>
        </authorList>
    </citation>
    <scope>NUCLEOTIDE SEQUENCE</scope>
</reference>
<evidence type="ECO:0000256" key="1">
    <source>
        <dbReference type="ARBA" id="ARBA00012552"/>
    </source>
</evidence>
<sequence>MAHNLARNFLRQNHFSILWCPSVKNFTTFKHIIQSAISCDHAVTKWTSNQNRIYISNRFYATNTAQKTDEEYIIENKITIHGEDIPSPFRDIDTCGFPEYIKTLLKEKGITNPTVIQSQGWPIALAGKNFVGIAQTGTGKTLAYLLPAVVHLKETEGRRGRGPRVLIIAPTRELARQIEEVAKEFQRSLGIRSLCIYGGVSRSRQAEELKYGVDILIATPGRLNDFIDSKVTNLSRCNYVVLDEADRMLDMGFEPQIRKALEGVPYERQILMFSATWPKEVKYLAKDYLGKFVQVNVGSTDLTANHNIKQNFYVLEQEQKMDKLKEIMHDISGQGFGKILVFTNTKRFVDNLTLSLRRNKWPAVGIHGDKSQVQRDVIINKFRSGTTNILVATDVAARGLDVDGITHVINYDFPNTSEDYIHRIGRTGRSQNKGVSYTFLTTEEGRHAHNIIAVLKEAKQEIPEELEFLARDFSNMKDMNTHMKQKPKPRNYNFRNNRNNRWNKYDRNNYY</sequence>
<evidence type="ECO:0000256" key="6">
    <source>
        <dbReference type="ARBA" id="ARBA00047984"/>
    </source>
</evidence>
<dbReference type="PROSITE" id="PS51192">
    <property type="entry name" value="HELICASE_ATP_BIND_1"/>
    <property type="match status" value="1"/>
</dbReference>
<keyword evidence="2 7" id="KW-0547">Nucleotide-binding</keyword>
<feature type="compositionally biased region" description="Low complexity" evidence="8">
    <location>
        <begin position="490"/>
        <end position="502"/>
    </location>
</feature>
<evidence type="ECO:0000256" key="5">
    <source>
        <dbReference type="ARBA" id="ARBA00022840"/>
    </source>
</evidence>
<keyword evidence="5 7" id="KW-0067">ATP-binding</keyword>
<dbReference type="OrthoDB" id="196131at2759"/>
<dbReference type="InterPro" id="IPR000629">
    <property type="entry name" value="RNA-helicase_DEAD-box_CS"/>
</dbReference>
<dbReference type="GO" id="GO:0005524">
    <property type="term" value="F:ATP binding"/>
    <property type="evidence" value="ECO:0007669"/>
    <property type="project" value="UniProtKB-KW"/>
</dbReference>
<accession>A0A9P0TC12</accession>
<dbReference type="AlphaFoldDB" id="A0A9P0TC12"/>
<evidence type="ECO:0000256" key="7">
    <source>
        <dbReference type="RuleBase" id="RU000492"/>
    </source>
</evidence>
<dbReference type="EC" id="3.6.4.13" evidence="1"/>
<evidence type="ECO:0000256" key="8">
    <source>
        <dbReference type="SAM" id="MobiDB-lite"/>
    </source>
</evidence>
<gene>
    <name evidence="11" type="ORF">PIBRA_LOCUS5574</name>
</gene>
<protein>
    <recommendedName>
        <fullName evidence="1">RNA helicase</fullName>
        <ecNumber evidence="1">3.6.4.13</ecNumber>
    </recommendedName>
</protein>
<feature type="region of interest" description="Disordered" evidence="8">
    <location>
        <begin position="480"/>
        <end position="511"/>
    </location>
</feature>
<dbReference type="PANTHER" id="PTHR47958">
    <property type="entry name" value="ATP-DEPENDENT RNA HELICASE DBP3"/>
    <property type="match status" value="1"/>
</dbReference>
<dbReference type="Pfam" id="PF00271">
    <property type="entry name" value="Helicase_C"/>
    <property type="match status" value="1"/>
</dbReference>
<organism evidence="11 12">
    <name type="scientific">Pieris brassicae</name>
    <name type="common">White butterfly</name>
    <name type="synonym">Large white butterfly</name>
    <dbReference type="NCBI Taxonomy" id="7116"/>
    <lineage>
        <taxon>Eukaryota</taxon>
        <taxon>Metazoa</taxon>
        <taxon>Ecdysozoa</taxon>
        <taxon>Arthropoda</taxon>
        <taxon>Hexapoda</taxon>
        <taxon>Insecta</taxon>
        <taxon>Pterygota</taxon>
        <taxon>Neoptera</taxon>
        <taxon>Endopterygota</taxon>
        <taxon>Lepidoptera</taxon>
        <taxon>Glossata</taxon>
        <taxon>Ditrysia</taxon>
        <taxon>Papilionoidea</taxon>
        <taxon>Pieridae</taxon>
        <taxon>Pierinae</taxon>
        <taxon>Pieris</taxon>
    </lineage>
</organism>
<proteinExistence type="inferred from homology"/>
<dbReference type="PROSITE" id="PS51194">
    <property type="entry name" value="HELICASE_CTER"/>
    <property type="match status" value="1"/>
</dbReference>
<dbReference type="InterPro" id="IPR011545">
    <property type="entry name" value="DEAD/DEAH_box_helicase_dom"/>
</dbReference>
<evidence type="ECO:0000256" key="4">
    <source>
        <dbReference type="ARBA" id="ARBA00022806"/>
    </source>
</evidence>
<dbReference type="Gene3D" id="3.40.50.300">
    <property type="entry name" value="P-loop containing nucleotide triphosphate hydrolases"/>
    <property type="match status" value="2"/>
</dbReference>
<dbReference type="SMART" id="SM00487">
    <property type="entry name" value="DEXDc"/>
    <property type="match status" value="1"/>
</dbReference>
<comment type="similarity">
    <text evidence="7">Belongs to the DEAD box helicase family.</text>
</comment>
<feature type="domain" description="Helicase ATP-binding" evidence="9">
    <location>
        <begin position="121"/>
        <end position="295"/>
    </location>
</feature>
<evidence type="ECO:0000256" key="2">
    <source>
        <dbReference type="ARBA" id="ARBA00022741"/>
    </source>
</evidence>
<dbReference type="InterPro" id="IPR027417">
    <property type="entry name" value="P-loop_NTPase"/>
</dbReference>
<keyword evidence="4 7" id="KW-0347">Helicase</keyword>
<dbReference type="GO" id="GO:0003724">
    <property type="term" value="F:RNA helicase activity"/>
    <property type="evidence" value="ECO:0007669"/>
    <property type="project" value="UniProtKB-EC"/>
</dbReference>
<dbReference type="FunFam" id="3.40.50.300:FF:000008">
    <property type="entry name" value="ATP-dependent RNA helicase RhlB"/>
    <property type="match status" value="1"/>
</dbReference>
<name>A0A9P0TC12_PIEBR</name>
<dbReference type="SUPFAM" id="SSF52540">
    <property type="entry name" value="P-loop containing nucleoside triphosphate hydrolases"/>
    <property type="match status" value="1"/>
</dbReference>
<feature type="domain" description="Helicase C-terminal" evidence="10">
    <location>
        <begin position="307"/>
        <end position="470"/>
    </location>
</feature>
<dbReference type="InterPro" id="IPR014001">
    <property type="entry name" value="Helicase_ATP-bd"/>
</dbReference>
<dbReference type="SMART" id="SM00490">
    <property type="entry name" value="HELICc"/>
    <property type="match status" value="1"/>
</dbReference>
<dbReference type="GO" id="GO:0003676">
    <property type="term" value="F:nucleic acid binding"/>
    <property type="evidence" value="ECO:0007669"/>
    <property type="project" value="InterPro"/>
</dbReference>
<evidence type="ECO:0000259" key="9">
    <source>
        <dbReference type="PROSITE" id="PS51192"/>
    </source>
</evidence>
<evidence type="ECO:0000313" key="12">
    <source>
        <dbReference type="Proteomes" id="UP001152562"/>
    </source>
</evidence>
<evidence type="ECO:0000256" key="3">
    <source>
        <dbReference type="ARBA" id="ARBA00022801"/>
    </source>
</evidence>